<dbReference type="Proteomes" id="UP000199271">
    <property type="component" value="Unassembled WGS sequence"/>
</dbReference>
<protein>
    <submittedName>
        <fullName evidence="2">Uncharacterized protein</fullName>
    </submittedName>
</protein>
<reference evidence="1 3" key="1">
    <citation type="submission" date="2015-12" db="EMBL/GenBank/DDBJ databases">
        <authorList>
            <person name="Andreevskaya M."/>
        </authorList>
    </citation>
    <scope>NUCLEOTIDE SEQUENCE [LARGE SCALE GENOMIC DNA]</scope>
    <source>
        <strain evidence="1 3">C122c</strain>
    </source>
</reference>
<organism evidence="2 4">
    <name type="scientific">Leuconostoc gasicomitatum</name>
    <dbReference type="NCBI Taxonomy" id="115778"/>
    <lineage>
        <taxon>Bacteria</taxon>
        <taxon>Bacillati</taxon>
        <taxon>Bacillota</taxon>
        <taxon>Bacilli</taxon>
        <taxon>Lactobacillales</taxon>
        <taxon>Lactobacillaceae</taxon>
        <taxon>Leuconostoc</taxon>
        <taxon>Leuconostoc gelidum group</taxon>
    </lineage>
</organism>
<name>A0A9Q3XT82_9LACO</name>
<evidence type="ECO:0000313" key="1">
    <source>
        <dbReference type="EMBL" id="CUW10827.1"/>
    </source>
</evidence>
<evidence type="ECO:0000313" key="3">
    <source>
        <dbReference type="Proteomes" id="UP000199271"/>
    </source>
</evidence>
<sequence length="169" mass="19234">MKINLILAPEQAPAELLALQTLNPDKFFYLGKESQLAGTNVLIIGAPDMVNHFKRPMLFNSIVTVGHLSGDVIHQIAFQTKDRNDELIAQLVPENAILAQNSNGKSDYMLWSFWPDHKALGSFLNSDKFNQMKKLMKNPYTTSYIHVNSAQQLSLTHQMRDFDDKTWWG</sequence>
<keyword evidence="3" id="KW-1185">Reference proteome</keyword>
<proteinExistence type="predicted"/>
<dbReference type="AlphaFoldDB" id="A0A9Q3XT82"/>
<gene>
    <name evidence="1" type="ORF">C122C_0850</name>
    <name evidence="2" type="ORF">KIJ12_06775</name>
</gene>
<dbReference type="Proteomes" id="UP000752647">
    <property type="component" value="Unassembled WGS sequence"/>
</dbReference>
<dbReference type="RefSeq" id="WP_013231880.1">
    <property type="nucleotide sequence ID" value="NZ_BPKT01000006.1"/>
</dbReference>
<evidence type="ECO:0000313" key="2">
    <source>
        <dbReference type="EMBL" id="MBZ5962848.1"/>
    </source>
</evidence>
<dbReference type="EMBL" id="JAHBFI010000017">
    <property type="protein sequence ID" value="MBZ5962848.1"/>
    <property type="molecule type" value="Genomic_DNA"/>
</dbReference>
<accession>A0A9Q3XT82</accession>
<dbReference type="GeneID" id="34300202"/>
<reference evidence="2" key="2">
    <citation type="submission" date="2021-05" db="EMBL/GenBank/DDBJ databases">
        <title>Pangenome of Leuconostoc gelidum warrants species status for Leuconostoc gelidum subsp. gasicomitatum.</title>
        <authorList>
            <person name="Johansson P."/>
            <person name="Sade E."/>
            <person name="Hultman J."/>
            <person name="Auvinen P."/>
            <person name="Bjorkroth J."/>
        </authorList>
    </citation>
    <scope>NUCLEOTIDE SEQUENCE</scope>
    <source>
        <strain evidence="2">A.21.4</strain>
    </source>
</reference>
<evidence type="ECO:0000313" key="4">
    <source>
        <dbReference type="Proteomes" id="UP000752647"/>
    </source>
</evidence>
<dbReference type="OMA" id="LSLTHQM"/>
<dbReference type="EMBL" id="FBSY01000007">
    <property type="protein sequence ID" value="CUW10827.1"/>
    <property type="molecule type" value="Genomic_DNA"/>
</dbReference>
<comment type="caution">
    <text evidence="2">The sequence shown here is derived from an EMBL/GenBank/DDBJ whole genome shotgun (WGS) entry which is preliminary data.</text>
</comment>